<dbReference type="Proteomes" id="UP000035088">
    <property type="component" value="Unassembled WGS sequence"/>
</dbReference>
<dbReference type="AlphaFoldDB" id="G7H3I3"/>
<protein>
    <submittedName>
        <fullName evidence="1">Uncharacterized protein</fullName>
    </submittedName>
</protein>
<dbReference type="OrthoDB" id="4871005at2"/>
<reference evidence="1 2" key="1">
    <citation type="submission" date="2011-11" db="EMBL/GenBank/DDBJ databases">
        <title>Whole genome shotgun sequence of Gordonia araii NBRC 100433.</title>
        <authorList>
            <person name="Yoshida Y."/>
            <person name="Hosoyama A."/>
            <person name="Tsuchikane K."/>
            <person name="Katsumata H."/>
            <person name="Yamazaki S."/>
            <person name="Fujita N."/>
        </authorList>
    </citation>
    <scope>NUCLEOTIDE SEQUENCE [LARGE SCALE GENOMIC DNA]</scope>
    <source>
        <strain evidence="1 2">NBRC 100433</strain>
    </source>
</reference>
<sequence>MDAVVRRVDLNRALAGVDIEELLARIDLDALVARLDIDAIVDRIDLDRAVGRMDLDRVVHSIDLVALANEVIDGVDLPEIIRAASTSVTADVMTDVRSSGERADDAVANAIGRLLRRKAAVDTVAPDGPESGGDV</sequence>
<evidence type="ECO:0000313" key="1">
    <source>
        <dbReference type="EMBL" id="GAB10408.1"/>
    </source>
</evidence>
<accession>G7H3I3</accession>
<name>G7H3I3_9ACTN</name>
<evidence type="ECO:0000313" key="2">
    <source>
        <dbReference type="Proteomes" id="UP000035088"/>
    </source>
</evidence>
<proteinExistence type="predicted"/>
<dbReference type="STRING" id="1073574.GOARA_056_01560"/>
<dbReference type="EMBL" id="BAEE01000056">
    <property type="protein sequence ID" value="GAB10408.1"/>
    <property type="molecule type" value="Genomic_DNA"/>
</dbReference>
<comment type="caution">
    <text evidence="1">The sequence shown here is derived from an EMBL/GenBank/DDBJ whole genome shotgun (WGS) entry which is preliminary data.</text>
</comment>
<keyword evidence="2" id="KW-1185">Reference proteome</keyword>
<organism evidence="1 2">
    <name type="scientific">Gordonia araii NBRC 100433</name>
    <dbReference type="NCBI Taxonomy" id="1073574"/>
    <lineage>
        <taxon>Bacteria</taxon>
        <taxon>Bacillati</taxon>
        <taxon>Actinomycetota</taxon>
        <taxon>Actinomycetes</taxon>
        <taxon>Mycobacteriales</taxon>
        <taxon>Gordoniaceae</taxon>
        <taxon>Gordonia</taxon>
    </lineage>
</organism>
<gene>
    <name evidence="1" type="ORF">GOARA_056_01560</name>
</gene>
<dbReference type="RefSeq" id="WP_007322483.1">
    <property type="nucleotide sequence ID" value="NZ_BAEE01000056.1"/>
</dbReference>